<dbReference type="Pfam" id="PF02113">
    <property type="entry name" value="Peptidase_S13"/>
    <property type="match status" value="1"/>
</dbReference>
<name>A0A163C4Z3_9NEIS</name>
<dbReference type="NCBIfam" id="TIGR00666">
    <property type="entry name" value="PBP4"/>
    <property type="match status" value="1"/>
</dbReference>
<evidence type="ECO:0000313" key="4">
    <source>
        <dbReference type="EMBL" id="KZE30066.1"/>
    </source>
</evidence>
<reference evidence="5" key="1">
    <citation type="submission" date="2016-01" db="EMBL/GenBank/DDBJ databases">
        <title>Draft genome of Chromobacterium sp. F49.</title>
        <authorList>
            <person name="Hong K.W."/>
        </authorList>
    </citation>
    <scope>NUCLEOTIDE SEQUENCE [LARGE SCALE GENOMIC DNA]</scope>
    <source>
        <strain evidence="5">CN10</strain>
    </source>
</reference>
<dbReference type="Gene3D" id="3.50.80.20">
    <property type="entry name" value="D-Ala-D-Ala carboxypeptidase C, peptidase S13"/>
    <property type="match status" value="1"/>
</dbReference>
<dbReference type="PANTHER" id="PTHR30023:SF0">
    <property type="entry name" value="PENICILLIN-SENSITIVE CARBOXYPEPTIDASE A"/>
    <property type="match status" value="1"/>
</dbReference>
<dbReference type="GO" id="GO:0004185">
    <property type="term" value="F:serine-type carboxypeptidase activity"/>
    <property type="evidence" value="ECO:0007669"/>
    <property type="project" value="InterPro"/>
</dbReference>
<feature type="signal peptide" evidence="3">
    <location>
        <begin position="1"/>
        <end position="19"/>
    </location>
</feature>
<comment type="caution">
    <text evidence="4">The sequence shown here is derived from an EMBL/GenBank/DDBJ whole genome shotgun (WGS) entry which is preliminary data.</text>
</comment>
<dbReference type="GO" id="GO:0000270">
    <property type="term" value="P:peptidoglycan metabolic process"/>
    <property type="evidence" value="ECO:0007669"/>
    <property type="project" value="TreeGrafter"/>
</dbReference>
<dbReference type="OrthoDB" id="9802627at2"/>
<feature type="chain" id="PRO_5007841919" evidence="3">
    <location>
        <begin position="20"/>
        <end position="448"/>
    </location>
</feature>
<dbReference type="STRING" id="1452487.AVW16_13110"/>
<dbReference type="InterPro" id="IPR000667">
    <property type="entry name" value="Peptidase_S13"/>
</dbReference>
<keyword evidence="3" id="KW-0732">Signal</keyword>
<proteinExistence type="inferred from homology"/>
<accession>A0A163C4Z3</accession>
<comment type="similarity">
    <text evidence="1">Belongs to the peptidase S13 family.</text>
</comment>
<dbReference type="PANTHER" id="PTHR30023">
    <property type="entry name" value="D-ALANYL-D-ALANINE CARBOXYPEPTIDASE"/>
    <property type="match status" value="1"/>
</dbReference>
<dbReference type="SUPFAM" id="SSF56601">
    <property type="entry name" value="beta-lactamase/transpeptidase-like"/>
    <property type="match status" value="1"/>
</dbReference>
<evidence type="ECO:0000256" key="1">
    <source>
        <dbReference type="ARBA" id="ARBA00006096"/>
    </source>
</evidence>
<dbReference type="GO" id="GO:0006508">
    <property type="term" value="P:proteolysis"/>
    <property type="evidence" value="ECO:0007669"/>
    <property type="project" value="InterPro"/>
</dbReference>
<keyword evidence="4" id="KW-0645">Protease</keyword>
<dbReference type="InterPro" id="IPR012338">
    <property type="entry name" value="Beta-lactam/transpept-like"/>
</dbReference>
<dbReference type="RefSeq" id="WP_066613477.1">
    <property type="nucleotide sequence ID" value="NZ_LQQU01000030.1"/>
</dbReference>
<dbReference type="AlphaFoldDB" id="A0A163C4Z3"/>
<keyword evidence="5" id="KW-1185">Reference proteome</keyword>
<protein>
    <submittedName>
        <fullName evidence="4">D-alanyl-D-alanine carboxypeptidase</fullName>
    </submittedName>
</protein>
<evidence type="ECO:0000256" key="3">
    <source>
        <dbReference type="SAM" id="SignalP"/>
    </source>
</evidence>
<keyword evidence="2" id="KW-0378">Hydrolase</keyword>
<evidence type="ECO:0000256" key="2">
    <source>
        <dbReference type="ARBA" id="ARBA00022801"/>
    </source>
</evidence>
<dbReference type="EMBL" id="LQQU01000030">
    <property type="protein sequence ID" value="KZE30066.1"/>
    <property type="molecule type" value="Genomic_DNA"/>
</dbReference>
<dbReference type="Gene3D" id="3.40.710.10">
    <property type="entry name" value="DD-peptidase/beta-lactamase superfamily"/>
    <property type="match status" value="2"/>
</dbReference>
<keyword evidence="4" id="KW-0121">Carboxypeptidase</keyword>
<dbReference type="Proteomes" id="UP000076625">
    <property type="component" value="Unassembled WGS sequence"/>
</dbReference>
<dbReference type="PRINTS" id="PR00922">
    <property type="entry name" value="DADACBPTASE3"/>
</dbReference>
<sequence>MTRWIAHFAVAALSLPAVAAPLAAGDYALWLAPVDGGAPLLEHRADAAMNPASTMKLVTSWAALQTLGPNYRWRTRFVSAAPIESGVLKGDLAWIGGGEPRFRDGDLIAMLRELRRRGVREIAGNLVLDGSTFSRVAPAADFNGDAERVFTIPPDAHLTNLKVAWLQFFHDGAGPRAALDPALPGVTLDARLVDGGELPCGDVRGHVAIRHDDARVEVTGRLPRGCDGAQTYLNLLSARDFAGQSFAALWRELGGAGPRAAVSGAAPAGAAVLAERESAPLTAVLADVNKHSNNTMARAVYLTLGRGPGDTPANAERAVRQSLAEAGIADEALVLENGSGLSRRERVSARLLGEVLRHAARGPWYAEFAASLPIAGEDGTLQKRLKDWGPRLRLKTGTLADARALAGYYQAGDGRRYALVALVNGQSAASSNGAIDALVAEALARLPR</sequence>
<organism evidence="4 5">
    <name type="scientific">Crenobacter luteus</name>
    <dbReference type="NCBI Taxonomy" id="1452487"/>
    <lineage>
        <taxon>Bacteria</taxon>
        <taxon>Pseudomonadati</taxon>
        <taxon>Pseudomonadota</taxon>
        <taxon>Betaproteobacteria</taxon>
        <taxon>Neisseriales</taxon>
        <taxon>Neisseriaceae</taxon>
        <taxon>Crenobacter</taxon>
    </lineage>
</organism>
<evidence type="ECO:0000313" key="5">
    <source>
        <dbReference type="Proteomes" id="UP000076625"/>
    </source>
</evidence>
<gene>
    <name evidence="4" type="ORF">AVW16_13110</name>
</gene>